<evidence type="ECO:0000313" key="1">
    <source>
        <dbReference type="EMBL" id="MER9404553.1"/>
    </source>
</evidence>
<name>A0ABV1YXV0_9HYPH</name>
<evidence type="ECO:0000313" key="2">
    <source>
        <dbReference type="Proteomes" id="UP001433071"/>
    </source>
</evidence>
<keyword evidence="2" id="KW-1185">Reference proteome</keyword>
<dbReference type="Proteomes" id="UP001433071">
    <property type="component" value="Unassembled WGS sequence"/>
</dbReference>
<proteinExistence type="predicted"/>
<comment type="caution">
    <text evidence="1">The sequence shown here is derived from an EMBL/GenBank/DDBJ whole genome shotgun (WGS) entry which is preliminary data.</text>
</comment>
<reference evidence="1 2" key="1">
    <citation type="journal article" date="2024" name="Proc. Natl. Acad. Sci. U.S.A.">
        <title>The evolutionary genomics of adaptation to stress in wild rhizobium bacteria.</title>
        <authorList>
            <person name="Kehlet-Delgado H."/>
            <person name="Montoya A.P."/>
            <person name="Jensen K.T."/>
            <person name="Wendlandt C.E."/>
            <person name="Dexheimer C."/>
            <person name="Roberts M."/>
            <person name="Torres Martinez L."/>
            <person name="Friesen M.L."/>
            <person name="Griffitts J.S."/>
            <person name="Porter S.S."/>
        </authorList>
    </citation>
    <scope>NUCLEOTIDE SEQUENCE [LARGE SCALE GENOMIC DNA]</scope>
    <source>
        <strain evidence="1 2">M0641</strain>
    </source>
</reference>
<accession>A0ABV1YXV0</accession>
<dbReference type="EMBL" id="JAMYQB010000007">
    <property type="protein sequence ID" value="MER9404553.1"/>
    <property type="molecule type" value="Genomic_DNA"/>
</dbReference>
<evidence type="ECO:0008006" key="3">
    <source>
        <dbReference type="Google" id="ProtNLM"/>
    </source>
</evidence>
<dbReference type="RefSeq" id="WP_352557608.1">
    <property type="nucleotide sequence ID" value="NZ_JAMYQB010000007.1"/>
</dbReference>
<organism evidence="1 2">
    <name type="scientific">Mesorhizobium caraganae</name>
    <dbReference type="NCBI Taxonomy" id="483206"/>
    <lineage>
        <taxon>Bacteria</taxon>
        <taxon>Pseudomonadati</taxon>
        <taxon>Pseudomonadota</taxon>
        <taxon>Alphaproteobacteria</taxon>
        <taxon>Hyphomicrobiales</taxon>
        <taxon>Phyllobacteriaceae</taxon>
        <taxon>Mesorhizobium</taxon>
    </lineage>
</organism>
<sequence>MSQLLIQQYLNGIDRLRKFSGSVTEGVISEAFKDLLKAWSRQNNLHFISQYEFLSPQKNRICPDGTILHDLRVPLGYWEAKDTADGLGAFRYRPMRASC</sequence>
<gene>
    <name evidence="1" type="ORF">NKI36_10880</name>
</gene>
<protein>
    <recommendedName>
        <fullName evidence="3">Mutator family transposase</fullName>
    </recommendedName>
</protein>